<dbReference type="AlphaFoldDB" id="A0A956RR79"/>
<evidence type="ECO:0000313" key="2">
    <source>
        <dbReference type="EMBL" id="MCA9729775.1"/>
    </source>
</evidence>
<feature type="region of interest" description="Disordered" evidence="1">
    <location>
        <begin position="295"/>
        <end position="382"/>
    </location>
</feature>
<dbReference type="SUPFAM" id="SSF48452">
    <property type="entry name" value="TPR-like"/>
    <property type="match status" value="1"/>
</dbReference>
<accession>A0A956RR79</accession>
<dbReference type="EMBL" id="JAGQHR010000836">
    <property type="protein sequence ID" value="MCA9729775.1"/>
    <property type="molecule type" value="Genomic_DNA"/>
</dbReference>
<dbReference type="InterPro" id="IPR011990">
    <property type="entry name" value="TPR-like_helical_dom_sf"/>
</dbReference>
<feature type="non-terminal residue" evidence="2">
    <location>
        <position position="382"/>
    </location>
</feature>
<evidence type="ECO:0000313" key="3">
    <source>
        <dbReference type="Proteomes" id="UP000697710"/>
    </source>
</evidence>
<dbReference type="Proteomes" id="UP000697710">
    <property type="component" value="Unassembled WGS sequence"/>
</dbReference>
<protein>
    <submittedName>
        <fullName evidence="2">Tetratricopeptide repeat protein</fullName>
    </submittedName>
</protein>
<organism evidence="2 3">
    <name type="scientific">Eiseniibacteriota bacterium</name>
    <dbReference type="NCBI Taxonomy" id="2212470"/>
    <lineage>
        <taxon>Bacteria</taxon>
        <taxon>Candidatus Eiseniibacteriota</taxon>
    </lineage>
</organism>
<reference evidence="2" key="2">
    <citation type="journal article" date="2021" name="Microbiome">
        <title>Successional dynamics and alternative stable states in a saline activated sludge microbial community over 9 years.</title>
        <authorList>
            <person name="Wang Y."/>
            <person name="Ye J."/>
            <person name="Ju F."/>
            <person name="Liu L."/>
            <person name="Boyd J.A."/>
            <person name="Deng Y."/>
            <person name="Parks D.H."/>
            <person name="Jiang X."/>
            <person name="Yin X."/>
            <person name="Woodcroft B.J."/>
            <person name="Tyson G.W."/>
            <person name="Hugenholtz P."/>
            <person name="Polz M.F."/>
            <person name="Zhang T."/>
        </authorList>
    </citation>
    <scope>NUCLEOTIDE SEQUENCE</scope>
    <source>
        <strain evidence="2">HKST-UBA01</strain>
    </source>
</reference>
<evidence type="ECO:0000256" key="1">
    <source>
        <dbReference type="SAM" id="MobiDB-lite"/>
    </source>
</evidence>
<name>A0A956RR79_UNCEI</name>
<gene>
    <name evidence="2" type="ORF">KC729_18980</name>
</gene>
<reference evidence="2" key="1">
    <citation type="submission" date="2020-04" db="EMBL/GenBank/DDBJ databases">
        <authorList>
            <person name="Zhang T."/>
        </authorList>
    </citation>
    <scope>NUCLEOTIDE SEQUENCE</scope>
    <source>
        <strain evidence="2">HKST-UBA01</strain>
    </source>
</reference>
<proteinExistence type="predicted"/>
<sequence length="382" mass="40324">MSTVAKRKAQDLVRNGKVQDAIQKMRDLVTEGEADPYDHVYLGDLLMRVGERDDALAAYQQAIRSYEAVGLNRNAIAIAKKVVRIDGARPDVHRSLAQLYESEGLATEALPHYLVYLDSFSGEAVPPTEFLETLDQAAAITGTRVEVALRLVEHFQRIRRHGRAAELLEEVADNAAEAGSEDIAVDLRARAAEAHRAANEVEESAPSVGSADLAPAMLDAALPEPESPGLPALPDAIEDGVSAAGSDRSDQADGATIDLSGIPEPEPVELPTDLSTFGEETGAPFQLDRGAMEEALGGKSEPKHEPAEHDEPGGFEVEHFPVSGARANNGEDGASHEAGATFGQIDLDASVNGPEADAGASSSEPVWQIDEPGTASSNGVET</sequence>
<feature type="region of interest" description="Disordered" evidence="1">
    <location>
        <begin position="221"/>
        <end position="282"/>
    </location>
</feature>
<dbReference type="Gene3D" id="1.25.40.10">
    <property type="entry name" value="Tetratricopeptide repeat domain"/>
    <property type="match status" value="1"/>
</dbReference>
<feature type="compositionally biased region" description="Basic and acidic residues" evidence="1">
    <location>
        <begin position="300"/>
        <end position="319"/>
    </location>
</feature>
<comment type="caution">
    <text evidence="2">The sequence shown here is derived from an EMBL/GenBank/DDBJ whole genome shotgun (WGS) entry which is preliminary data.</text>
</comment>